<evidence type="ECO:0000313" key="1">
    <source>
        <dbReference type="EMBL" id="MDO8225599.1"/>
    </source>
</evidence>
<dbReference type="EMBL" id="JAHBMK020000001">
    <property type="protein sequence ID" value="MDO8225599.1"/>
    <property type="molecule type" value="Genomic_DNA"/>
</dbReference>
<sequence length="99" mass="11422">MKTGTGRWTEEETVCAFRMNERRFMKISNTLENGQLTVLQAYPGDFYAGSIVILRRVKKSCLAFSAGLSAVCHLRTVICYRGRLFFKEKPHQRLKEMTV</sequence>
<reference evidence="1" key="1">
    <citation type="submission" date="2023-07" db="EMBL/GenBank/DDBJ databases">
        <title>Biological control against Fusarium languescens, the causal agent of wilt in Jalapeno peppers, by a novel bacterial subspecies: Bacillus cabrialesii subsp. tritici TSO2.</title>
        <authorList>
            <person name="Montoya-Martinez A.C."/>
            <person name="Figueroa-Brambila K.M."/>
            <person name="Escalante-Beltran A."/>
            <person name="Lopez-Montoya N.D."/>
            <person name="Valenzuela-Ruiz V."/>
            <person name="Parra-Cota F.I."/>
            <person name="Estrada Alvarado M.I."/>
            <person name="De Los Santos Villalobos S."/>
        </authorList>
    </citation>
    <scope>NUCLEOTIDE SEQUENCE</scope>
    <source>
        <strain evidence="1">TSO2</strain>
    </source>
</reference>
<keyword evidence="2" id="KW-1185">Reference proteome</keyword>
<dbReference type="Proteomes" id="UP001177121">
    <property type="component" value="Unassembled WGS sequence"/>
</dbReference>
<proteinExistence type="predicted"/>
<organism evidence="1 2">
    <name type="scientific">Bacillus cabrialesii subsp. tritici</name>
    <dbReference type="NCBI Taxonomy" id="2944916"/>
    <lineage>
        <taxon>Bacteria</taxon>
        <taxon>Bacillati</taxon>
        <taxon>Bacillota</taxon>
        <taxon>Bacilli</taxon>
        <taxon>Bacillales</taxon>
        <taxon>Bacillaceae</taxon>
        <taxon>Bacillus</taxon>
        <taxon>Bacillus cabrialesii</taxon>
    </lineage>
</organism>
<protein>
    <submittedName>
        <fullName evidence="1">Uncharacterized protein</fullName>
    </submittedName>
</protein>
<comment type="caution">
    <text evidence="1">The sequence shown here is derived from an EMBL/GenBank/DDBJ whole genome shotgun (WGS) entry which is preliminary data.</text>
</comment>
<accession>A0ABT9DLR0</accession>
<name>A0ABT9DLR0_9BACI</name>
<evidence type="ECO:0000313" key="2">
    <source>
        <dbReference type="Proteomes" id="UP001177121"/>
    </source>
</evidence>
<dbReference type="RefSeq" id="WP_213400367.1">
    <property type="nucleotide sequence ID" value="NZ_JAHBMK020000001.1"/>
</dbReference>
<gene>
    <name evidence="1" type="ORF">KHP33_012180</name>
</gene>